<organism evidence="3 4">
    <name type="scientific">Candidatus Avimonoglobus intestinipullorum</name>
    <dbReference type="NCBI Taxonomy" id="2840699"/>
    <lineage>
        <taxon>Bacteria</taxon>
        <taxon>Bacillati</taxon>
        <taxon>Bacillota</taxon>
        <taxon>Clostridia</taxon>
        <taxon>Eubacteriales</taxon>
        <taxon>Candidatus Avimonoglobus</taxon>
    </lineage>
</organism>
<sequence length="323" mass="34317">MSENNVPNMDGNEELNNEAQNNEELNAAHTAGESEELDQTAENAAEETGEAGFESDAAGFDSEAIDFDAAAPEDAAFAAPEAEIAAAPAVVKKTNPVFLIIAIILAVLLVVSILTNGFRTLFPNKYNEMGYPADDLTVQQVADSCGMTLQEFLAACKLPADMPGSTRQSAAIYALPTSVFASMSNLTFDQVKEMLELPDTVTGDTMWNDAQGEASLNAYVGEEEALAQFKENYNLGDDVTGQTTWKEVRDAVYQQDMMDQATSQWQQIMAVIEETEQAEASPEPTASADASASPEASPEATEAADDAAAETAAEDAPTETPAE</sequence>
<proteinExistence type="predicted"/>
<feature type="region of interest" description="Disordered" evidence="1">
    <location>
        <begin position="1"/>
        <end position="55"/>
    </location>
</feature>
<reference evidence="3" key="1">
    <citation type="submission" date="2020-10" db="EMBL/GenBank/DDBJ databases">
        <authorList>
            <person name="Gilroy R."/>
        </authorList>
    </citation>
    <scope>NUCLEOTIDE SEQUENCE</scope>
    <source>
        <strain evidence="3">ChiSjej4B22-9803</strain>
    </source>
</reference>
<evidence type="ECO:0000313" key="4">
    <source>
        <dbReference type="Proteomes" id="UP000824111"/>
    </source>
</evidence>
<keyword evidence="2" id="KW-1133">Transmembrane helix</keyword>
<name>A0A9D1LW76_9FIRM</name>
<feature type="transmembrane region" description="Helical" evidence="2">
    <location>
        <begin position="97"/>
        <end position="118"/>
    </location>
</feature>
<gene>
    <name evidence="3" type="ORF">IAB04_07460</name>
</gene>
<evidence type="ECO:0000256" key="2">
    <source>
        <dbReference type="SAM" id="Phobius"/>
    </source>
</evidence>
<comment type="caution">
    <text evidence="3">The sequence shown here is derived from an EMBL/GenBank/DDBJ whole genome shotgun (WGS) entry which is preliminary data.</text>
</comment>
<evidence type="ECO:0000256" key="1">
    <source>
        <dbReference type="SAM" id="MobiDB-lite"/>
    </source>
</evidence>
<feature type="compositionally biased region" description="Acidic residues" evidence="1">
    <location>
        <begin position="33"/>
        <end position="49"/>
    </location>
</feature>
<keyword evidence="2" id="KW-0812">Transmembrane</keyword>
<feature type="compositionally biased region" description="Low complexity" evidence="1">
    <location>
        <begin position="17"/>
        <end position="28"/>
    </location>
</feature>
<keyword evidence="2" id="KW-0472">Membrane</keyword>
<dbReference type="Proteomes" id="UP000824111">
    <property type="component" value="Unassembled WGS sequence"/>
</dbReference>
<evidence type="ECO:0000313" key="3">
    <source>
        <dbReference type="EMBL" id="HIU49188.1"/>
    </source>
</evidence>
<feature type="compositionally biased region" description="Acidic residues" evidence="1">
    <location>
        <begin position="302"/>
        <end position="323"/>
    </location>
</feature>
<feature type="region of interest" description="Disordered" evidence="1">
    <location>
        <begin position="274"/>
        <end position="323"/>
    </location>
</feature>
<protein>
    <submittedName>
        <fullName evidence="3">Uncharacterized protein</fullName>
    </submittedName>
</protein>
<dbReference type="EMBL" id="DVND01000189">
    <property type="protein sequence ID" value="HIU49188.1"/>
    <property type="molecule type" value="Genomic_DNA"/>
</dbReference>
<feature type="compositionally biased region" description="Low complexity" evidence="1">
    <location>
        <begin position="278"/>
        <end position="301"/>
    </location>
</feature>
<dbReference type="AlphaFoldDB" id="A0A9D1LW76"/>
<accession>A0A9D1LW76</accession>
<reference evidence="3" key="2">
    <citation type="journal article" date="2021" name="PeerJ">
        <title>Extensive microbial diversity within the chicken gut microbiome revealed by metagenomics and culture.</title>
        <authorList>
            <person name="Gilroy R."/>
            <person name="Ravi A."/>
            <person name="Getino M."/>
            <person name="Pursley I."/>
            <person name="Horton D.L."/>
            <person name="Alikhan N.F."/>
            <person name="Baker D."/>
            <person name="Gharbi K."/>
            <person name="Hall N."/>
            <person name="Watson M."/>
            <person name="Adriaenssens E.M."/>
            <person name="Foster-Nyarko E."/>
            <person name="Jarju S."/>
            <person name="Secka A."/>
            <person name="Antonio M."/>
            <person name="Oren A."/>
            <person name="Chaudhuri R.R."/>
            <person name="La Ragione R."/>
            <person name="Hildebrand F."/>
            <person name="Pallen M.J."/>
        </authorList>
    </citation>
    <scope>NUCLEOTIDE SEQUENCE</scope>
    <source>
        <strain evidence="3">ChiSjej4B22-9803</strain>
    </source>
</reference>